<dbReference type="Gramene" id="TraesROB_scaffold_096017_01G000200.1">
    <property type="protein sequence ID" value="TraesROB_scaffold_096017_01G000200.1"/>
    <property type="gene ID" value="TraesROB_scaffold_096017_01G000200"/>
</dbReference>
<evidence type="ECO:0000256" key="1">
    <source>
        <dbReference type="SAM" id="Coils"/>
    </source>
</evidence>
<reference evidence="4" key="1">
    <citation type="submission" date="2018-08" db="EMBL/GenBank/DDBJ databases">
        <authorList>
            <person name="Rossello M."/>
        </authorList>
    </citation>
    <scope>NUCLEOTIDE SEQUENCE [LARGE SCALE GENOMIC DNA]</scope>
    <source>
        <strain evidence="4">cv. Chinese Spring</strain>
    </source>
</reference>
<evidence type="ECO:0000313" key="5">
    <source>
        <dbReference type="Proteomes" id="UP000019116"/>
    </source>
</evidence>
<evidence type="ECO:0000259" key="3">
    <source>
        <dbReference type="Pfam" id="PF12274"/>
    </source>
</evidence>
<dbReference type="AlphaFoldDB" id="A0A3B6PK07"/>
<dbReference type="Gramene" id="TraesCS6B03G0507800.1">
    <property type="protein sequence ID" value="TraesCS6B03G0507800.1.CDS"/>
    <property type="gene ID" value="TraesCS6B03G0507800"/>
</dbReference>
<dbReference type="Pfam" id="PF12274">
    <property type="entry name" value="DUF3615"/>
    <property type="match status" value="1"/>
</dbReference>
<dbReference type="EnsemblPlants" id="TraesCS6B02G197700.1">
    <property type="protein sequence ID" value="TraesCS6B02G197700.1"/>
    <property type="gene ID" value="TraesCS6B02G197700"/>
</dbReference>
<feature type="region of interest" description="Disordered" evidence="2">
    <location>
        <begin position="82"/>
        <end position="137"/>
    </location>
</feature>
<dbReference type="Gramene" id="TraesWEE_scaffold_125069_01G000100.1">
    <property type="protein sequence ID" value="TraesWEE_scaffold_125069_01G000100.1"/>
    <property type="gene ID" value="TraesWEE_scaffold_125069_01G000100"/>
</dbReference>
<name>A0A3B6PK07_WHEAT</name>
<protein>
    <recommendedName>
        <fullName evidence="3">DUF3615 domain-containing protein</fullName>
    </recommendedName>
</protein>
<dbReference type="Proteomes" id="UP000019116">
    <property type="component" value="Chromosome 6B"/>
</dbReference>
<dbReference type="Gramene" id="TraesCS6B02G197700.1">
    <property type="protein sequence ID" value="TraesCS6B02G197700.1"/>
    <property type="gene ID" value="TraesCS6B02G197700"/>
</dbReference>
<keyword evidence="1" id="KW-0175">Coiled coil</keyword>
<evidence type="ECO:0000313" key="4">
    <source>
        <dbReference type="EnsemblPlants" id="TraesCS6B02G197700.1"/>
    </source>
</evidence>
<dbReference type="InterPro" id="IPR022059">
    <property type="entry name" value="DUF3615"/>
</dbReference>
<proteinExistence type="predicted"/>
<feature type="coiled-coil region" evidence="1">
    <location>
        <begin position="369"/>
        <end position="396"/>
    </location>
</feature>
<feature type="compositionally biased region" description="Low complexity" evidence="2">
    <location>
        <begin position="103"/>
        <end position="116"/>
    </location>
</feature>
<organism evidence="4">
    <name type="scientific">Triticum aestivum</name>
    <name type="common">Wheat</name>
    <dbReference type="NCBI Taxonomy" id="4565"/>
    <lineage>
        <taxon>Eukaryota</taxon>
        <taxon>Viridiplantae</taxon>
        <taxon>Streptophyta</taxon>
        <taxon>Embryophyta</taxon>
        <taxon>Tracheophyta</taxon>
        <taxon>Spermatophyta</taxon>
        <taxon>Magnoliopsida</taxon>
        <taxon>Liliopsida</taxon>
        <taxon>Poales</taxon>
        <taxon>Poaceae</taxon>
        <taxon>BOP clade</taxon>
        <taxon>Pooideae</taxon>
        <taxon>Triticodae</taxon>
        <taxon>Triticeae</taxon>
        <taxon>Triticinae</taxon>
        <taxon>Triticum</taxon>
    </lineage>
</organism>
<feature type="domain" description="DUF3615" evidence="3">
    <location>
        <begin position="231"/>
        <end position="336"/>
    </location>
</feature>
<feature type="compositionally biased region" description="Polar residues" evidence="2">
    <location>
        <begin position="126"/>
        <end position="136"/>
    </location>
</feature>
<dbReference type="PANTHER" id="PTHR33326:SF27">
    <property type="match status" value="1"/>
</dbReference>
<evidence type="ECO:0000256" key="2">
    <source>
        <dbReference type="SAM" id="MobiDB-lite"/>
    </source>
</evidence>
<sequence>MTTRRHHRHGDLYREVPVTQTRRRSRLVALPDGSHILDPHGDANEVSRLLRYAHLGDYSDLHHPRPSVPDGRMEVVRSDIQTRPYDRPQPPQCEPENMASNQSVDSSSITNTSSSSKQADLVTHDVSPTSTHSSPLISARKPSGWPIELFIRIDLGGSFHTYPCLGGPFRSLEEAEDAIKSHLDGLRSPLMRKDKISPEEFAVRYRLYWPDGTRKMSSKCNYESSNRKLLVQALLDKYNEDHHLLGDLAYELDDVLSFRQIFEEEGCLVNMFYHINLAVKIKGDDGFHNNIFFAEVTRIKGENEEYVLNCFCMVKPIDNGRCSGCTRYGQYDLKHPADADKYKGGHSTPFIQCCGVDCIPSMVLDRPGYIQNEKDCSEAEKAMLAAEEEAMLEEEEARIRYIYKCPGDSPIQAKSDGEKMPAGLAKRGEGAGLAKSGGGAKLDGAKMTARLAKRRECAGLAKRGEGAGLSKSGEGAKLGGAKMTAGLAKRRECAGLAKRGEGAGLAKREDNQGSVKYIIVFHPTVAIAAATTSIHSAACVPPLLPRSVDSSADVRHELGCRIPSTFLDYGFNFVV</sequence>
<accession>A0A3B6PK07</accession>
<keyword evidence="5" id="KW-1185">Reference proteome</keyword>
<reference evidence="4" key="2">
    <citation type="submission" date="2018-10" db="UniProtKB">
        <authorList>
            <consortium name="EnsemblPlants"/>
        </authorList>
    </citation>
    <scope>IDENTIFICATION</scope>
</reference>
<dbReference type="PANTHER" id="PTHR33326">
    <property type="entry name" value="OS05G0543800 PROTEIN"/>
    <property type="match status" value="1"/>
</dbReference>
<dbReference type="Gramene" id="TraesCAD_scaffold_107365_01G000100.1">
    <property type="protein sequence ID" value="TraesCAD_scaffold_107365_01G000100.1"/>
    <property type="gene ID" value="TraesCAD_scaffold_107365_01G000100"/>
</dbReference>